<dbReference type="InterPro" id="IPR011701">
    <property type="entry name" value="MFS"/>
</dbReference>
<comment type="subcellular location">
    <subcellularLocation>
        <location evidence="1">Membrane</location>
        <topology evidence="1">Multi-pass membrane protein</topology>
    </subcellularLocation>
</comment>
<feature type="transmembrane region" description="Helical" evidence="5">
    <location>
        <begin position="37"/>
        <end position="56"/>
    </location>
</feature>
<name>A0ABP0CT82_9PEZI</name>
<feature type="transmembrane region" description="Helical" evidence="5">
    <location>
        <begin position="68"/>
        <end position="88"/>
    </location>
</feature>
<keyword evidence="3 5" id="KW-1133">Transmembrane helix</keyword>
<feature type="domain" description="Major facilitator superfamily (MFS) profile" evidence="6">
    <location>
        <begin position="1"/>
        <end position="323"/>
    </location>
</feature>
<dbReference type="InterPro" id="IPR036259">
    <property type="entry name" value="MFS_trans_sf"/>
</dbReference>
<keyword evidence="4 5" id="KW-0472">Membrane</keyword>
<dbReference type="PROSITE" id="PS50850">
    <property type="entry name" value="MFS"/>
    <property type="match status" value="1"/>
</dbReference>
<comment type="caution">
    <text evidence="7">The sequence shown here is derived from an EMBL/GenBank/DDBJ whole genome shotgun (WGS) entry which is preliminary data.</text>
</comment>
<dbReference type="PRINTS" id="PR01036">
    <property type="entry name" value="TCRTETB"/>
</dbReference>
<dbReference type="Pfam" id="PF07690">
    <property type="entry name" value="MFS_1"/>
    <property type="match status" value="1"/>
</dbReference>
<evidence type="ECO:0000256" key="1">
    <source>
        <dbReference type="ARBA" id="ARBA00004141"/>
    </source>
</evidence>
<evidence type="ECO:0000259" key="6">
    <source>
        <dbReference type="PROSITE" id="PS50850"/>
    </source>
</evidence>
<evidence type="ECO:0000256" key="2">
    <source>
        <dbReference type="ARBA" id="ARBA00022692"/>
    </source>
</evidence>
<evidence type="ECO:0000313" key="7">
    <source>
        <dbReference type="EMBL" id="CAK7234797.1"/>
    </source>
</evidence>
<evidence type="ECO:0000313" key="8">
    <source>
        <dbReference type="Proteomes" id="UP001642406"/>
    </source>
</evidence>
<dbReference type="SUPFAM" id="SSF103473">
    <property type="entry name" value="MFS general substrate transporter"/>
    <property type="match status" value="1"/>
</dbReference>
<feature type="transmembrane region" description="Helical" evidence="5">
    <location>
        <begin position="6"/>
        <end position="25"/>
    </location>
</feature>
<evidence type="ECO:0000256" key="4">
    <source>
        <dbReference type="ARBA" id="ARBA00023136"/>
    </source>
</evidence>
<feature type="transmembrane region" description="Helical" evidence="5">
    <location>
        <begin position="168"/>
        <end position="188"/>
    </location>
</feature>
<feature type="transmembrane region" description="Helical" evidence="5">
    <location>
        <begin position="288"/>
        <end position="305"/>
    </location>
</feature>
<sequence>MIMLIVFRAISGIGGGGIMTSAMIVTSDVVSLEKRGFYQGMLGGVVALANSLGPLVGGAFSEKVSWRWCFYINIPLSSIAILVVAFVLPFKKVTGNMREKLAKIDYVGCFLMFTSAILILLALSWGGTSYAWSSAGSIAPLVVGAALAVVFITVELKFAALPLIPMHIFKIPTVAGANIGAFFTGFMFYCNLYYLPQFYQVTVTSFTAGVLVSKTGNYQLNLWVGFAIWTIALGLLSTISPTISDAKLVGYQILNGIGAGQTFQTSLIAIQASVKRNEMAVATSTRNFLRLLGGTIALAACAAILNNTTKYVVQLVDLHAYLY</sequence>
<dbReference type="EMBL" id="CAWUHC010000133">
    <property type="protein sequence ID" value="CAK7234797.1"/>
    <property type="molecule type" value="Genomic_DNA"/>
</dbReference>
<evidence type="ECO:0000256" key="3">
    <source>
        <dbReference type="ARBA" id="ARBA00022989"/>
    </source>
</evidence>
<dbReference type="InterPro" id="IPR020846">
    <property type="entry name" value="MFS_dom"/>
</dbReference>
<dbReference type="Gene3D" id="1.20.1250.20">
    <property type="entry name" value="MFS general substrate transporter like domains"/>
    <property type="match status" value="1"/>
</dbReference>
<organism evidence="7 8">
    <name type="scientific">Sporothrix bragantina</name>
    <dbReference type="NCBI Taxonomy" id="671064"/>
    <lineage>
        <taxon>Eukaryota</taxon>
        <taxon>Fungi</taxon>
        <taxon>Dikarya</taxon>
        <taxon>Ascomycota</taxon>
        <taxon>Pezizomycotina</taxon>
        <taxon>Sordariomycetes</taxon>
        <taxon>Sordariomycetidae</taxon>
        <taxon>Ophiostomatales</taxon>
        <taxon>Ophiostomataceae</taxon>
        <taxon>Sporothrix</taxon>
    </lineage>
</organism>
<gene>
    <name evidence="7" type="ORF">SBRCBS47491_009070</name>
</gene>
<reference evidence="7 8" key="1">
    <citation type="submission" date="2024-01" db="EMBL/GenBank/DDBJ databases">
        <authorList>
            <person name="Allen C."/>
            <person name="Tagirdzhanova G."/>
        </authorList>
    </citation>
    <scope>NUCLEOTIDE SEQUENCE [LARGE SCALE GENOMIC DNA]</scope>
</reference>
<keyword evidence="8" id="KW-1185">Reference proteome</keyword>
<feature type="transmembrane region" description="Helical" evidence="5">
    <location>
        <begin position="220"/>
        <end position="239"/>
    </location>
</feature>
<accession>A0ABP0CT82</accession>
<feature type="transmembrane region" description="Helical" evidence="5">
    <location>
        <begin position="138"/>
        <end position="156"/>
    </location>
</feature>
<evidence type="ECO:0000256" key="5">
    <source>
        <dbReference type="SAM" id="Phobius"/>
    </source>
</evidence>
<protein>
    <recommendedName>
        <fullName evidence="6">Major facilitator superfamily (MFS) profile domain-containing protein</fullName>
    </recommendedName>
</protein>
<dbReference type="PANTHER" id="PTHR23501">
    <property type="entry name" value="MAJOR FACILITATOR SUPERFAMILY"/>
    <property type="match status" value="1"/>
</dbReference>
<dbReference type="Proteomes" id="UP001642406">
    <property type="component" value="Unassembled WGS sequence"/>
</dbReference>
<keyword evidence="2 5" id="KW-0812">Transmembrane</keyword>
<dbReference type="PANTHER" id="PTHR23501:SF189">
    <property type="entry name" value="DRUG TRANSPORTER, PUTATIVE (AFU_ORTHOLOGUE AFUA_4G03920)-RELATED"/>
    <property type="match status" value="1"/>
</dbReference>
<feature type="transmembrane region" description="Helical" evidence="5">
    <location>
        <begin position="109"/>
        <end position="132"/>
    </location>
</feature>
<proteinExistence type="predicted"/>